<protein>
    <submittedName>
        <fullName evidence="3">Sulfotransferase domain protein</fullName>
    </submittedName>
</protein>
<evidence type="ECO:0000313" key="3">
    <source>
        <dbReference type="EMBL" id="QDV88434.1"/>
    </source>
</evidence>
<dbReference type="EMBL" id="CP036432">
    <property type="protein sequence ID" value="QDV88434.1"/>
    <property type="molecule type" value="Genomic_DNA"/>
</dbReference>
<proteinExistence type="predicted"/>
<feature type="region of interest" description="Disordered" evidence="1">
    <location>
        <begin position="576"/>
        <end position="597"/>
    </location>
</feature>
<dbReference type="RefSeq" id="WP_145220735.1">
    <property type="nucleotide sequence ID" value="NZ_CP036432.1"/>
</dbReference>
<dbReference type="Gene3D" id="3.40.50.300">
    <property type="entry name" value="P-loop containing nucleotide triphosphate hydrolases"/>
    <property type="match status" value="1"/>
</dbReference>
<name>A0ABX5Y8A6_9BACT</name>
<accession>A0ABX5Y8A6</accession>
<evidence type="ECO:0000313" key="4">
    <source>
        <dbReference type="Proteomes" id="UP000318081"/>
    </source>
</evidence>
<dbReference type="Gene3D" id="3.40.50.2000">
    <property type="entry name" value="Glycogen Phosphorylase B"/>
    <property type="match status" value="1"/>
</dbReference>
<gene>
    <name evidence="3" type="ORF">TBK1r_74670</name>
</gene>
<dbReference type="InterPro" id="IPR055259">
    <property type="entry name" value="YkvP/CgeB_Glyco_trans-like"/>
</dbReference>
<dbReference type="Proteomes" id="UP000318081">
    <property type="component" value="Chromosome"/>
</dbReference>
<evidence type="ECO:0000256" key="1">
    <source>
        <dbReference type="SAM" id="MobiDB-lite"/>
    </source>
</evidence>
<reference evidence="3 4" key="1">
    <citation type="submission" date="2019-02" db="EMBL/GenBank/DDBJ databases">
        <title>Deep-cultivation of Planctomycetes and their phenomic and genomic characterization uncovers novel biology.</title>
        <authorList>
            <person name="Wiegand S."/>
            <person name="Jogler M."/>
            <person name="Boedeker C."/>
            <person name="Pinto D."/>
            <person name="Vollmers J."/>
            <person name="Rivas-Marin E."/>
            <person name="Kohn T."/>
            <person name="Peeters S.H."/>
            <person name="Heuer A."/>
            <person name="Rast P."/>
            <person name="Oberbeckmann S."/>
            <person name="Bunk B."/>
            <person name="Jeske O."/>
            <person name="Meyerdierks A."/>
            <person name="Storesund J.E."/>
            <person name="Kallscheuer N."/>
            <person name="Luecker S."/>
            <person name="Lage O.M."/>
            <person name="Pohl T."/>
            <person name="Merkel B.J."/>
            <person name="Hornburger P."/>
            <person name="Mueller R.-W."/>
            <person name="Bruemmer F."/>
            <person name="Labrenz M."/>
            <person name="Spormann A.M."/>
            <person name="Op den Camp H."/>
            <person name="Overmann J."/>
            <person name="Amann R."/>
            <person name="Jetten M.S.M."/>
            <person name="Mascher T."/>
            <person name="Medema M.H."/>
            <person name="Devos D.P."/>
            <person name="Kaster A.-K."/>
            <person name="Ovreas L."/>
            <person name="Rohde M."/>
            <person name="Galperin M.Y."/>
            <person name="Jogler C."/>
        </authorList>
    </citation>
    <scope>NUCLEOTIDE SEQUENCE [LARGE SCALE GENOMIC DNA]</scope>
    <source>
        <strain evidence="3 4">TBK1r</strain>
    </source>
</reference>
<dbReference type="InterPro" id="IPR027417">
    <property type="entry name" value="P-loop_NTPase"/>
</dbReference>
<dbReference type="Pfam" id="PF13469">
    <property type="entry name" value="Sulfotransfer_3"/>
    <property type="match status" value="1"/>
</dbReference>
<sequence length="623" mass="69857">MTPKTVLLVAGSAGFSTRDVWEGYREGLTQCGVQVIPYATFSMLRVLSHEAVGNDIIGKAHDVRNGVDAVVFIDGMHFSAERAWVPATLRDSNILTAVIKTDDPYCPIADTQRLYHLVCTNELKQKPDSEAYLPTATLPPPDVSTLIGKEPESDIVFVGTLFEDRVATMLRLAEHCNRRGLRFRMAGNFPSDASKFKRIPAVAFSSGTVRPEAKWRMYAASKLVLNLFRAADQAVSPSPRVFEVTALGGPALLTGVRREEVTRIFGDSVYHFDDPDELCDQVDRAIADDADRRKRVAQAKSITDQAHRYRHRSETLLKLLARQRAQNTTVRVTTGHFDAADAHAESGVTDKRDGVAEERLAWLIGCGRTGSTWLCEMLDALPEMRGWHEPYFGRLVQHLADRPDERKRPSAFFFDGNGKAGLRAIREAFYEVARTKYPGFGGEALVVKEVNTPELFAMIEELFPLSRMLFLVRDPFDVLDSYIDMRQPGSWNRASNDRSSRDPRHLAKHIASAFGRAADAFDAFEASQKLQIRYESMIDGTAGELTRICSFLGSQPKPDEIEQVVDRFRFDRHKDTGPGAFRRHGRPGVWRDSPHFTPPVRETAERILGDLRGRFGYTESPPL</sequence>
<feature type="domain" description="Spore protein YkvP/CgeB glycosyl transferase-like" evidence="2">
    <location>
        <begin position="176"/>
        <end position="317"/>
    </location>
</feature>
<keyword evidence="4" id="KW-1185">Reference proteome</keyword>
<dbReference type="Pfam" id="PF13524">
    <property type="entry name" value="Glyco_trans_1_2"/>
    <property type="match status" value="1"/>
</dbReference>
<evidence type="ECO:0000259" key="2">
    <source>
        <dbReference type="Pfam" id="PF13524"/>
    </source>
</evidence>
<dbReference type="SUPFAM" id="SSF52540">
    <property type="entry name" value="P-loop containing nucleoside triphosphate hydrolases"/>
    <property type="match status" value="1"/>
</dbReference>
<organism evidence="3 4">
    <name type="scientific">Stieleria magnilauensis</name>
    <dbReference type="NCBI Taxonomy" id="2527963"/>
    <lineage>
        <taxon>Bacteria</taxon>
        <taxon>Pseudomonadati</taxon>
        <taxon>Planctomycetota</taxon>
        <taxon>Planctomycetia</taxon>
        <taxon>Pirellulales</taxon>
        <taxon>Pirellulaceae</taxon>
        <taxon>Stieleria</taxon>
    </lineage>
</organism>